<organism evidence="2 3">
    <name type="scientific">Cladophialophora immunda</name>
    <dbReference type="NCBI Taxonomy" id="569365"/>
    <lineage>
        <taxon>Eukaryota</taxon>
        <taxon>Fungi</taxon>
        <taxon>Dikarya</taxon>
        <taxon>Ascomycota</taxon>
        <taxon>Pezizomycotina</taxon>
        <taxon>Eurotiomycetes</taxon>
        <taxon>Chaetothyriomycetidae</taxon>
        <taxon>Chaetothyriales</taxon>
        <taxon>Herpotrichiellaceae</taxon>
        <taxon>Cladophialophora</taxon>
    </lineage>
</organism>
<dbReference type="HOGENOM" id="CLU_1057692_0_0_1"/>
<dbReference type="OrthoDB" id="10516151at2759"/>
<dbReference type="AlphaFoldDB" id="A0A0D1ZRU6"/>
<name>A0A0D1ZRU6_9EURO</name>
<sequence>MPSNAILRFRLGAYSRKSRAIPRRKPVASQLDLPKHVRPHVNTYDPYHTPSHNNAQQPTPSQQNEKNVVTFDEPKILYEPFWIFPSKDSVNTRSGVQFYLYSWAPFSVYRRGNRTAAKVIFEIITKNIFQDDMLFEATVANARAIQLATTPYKPEHGQILAHYTNTLISKLRSRISTKHATSDYTLLSILCLLTIYLFSRRDSDWQAEMELHLTAMRRLMEKRTHAGEVSELDGYINFRVMMHVHRHKSTACLSVLTMFVVQV</sequence>
<dbReference type="EMBL" id="KN847041">
    <property type="protein sequence ID" value="KIW30786.1"/>
    <property type="molecule type" value="Genomic_DNA"/>
</dbReference>
<evidence type="ECO:0000256" key="1">
    <source>
        <dbReference type="SAM" id="MobiDB-lite"/>
    </source>
</evidence>
<accession>A0A0D1ZRU6</accession>
<keyword evidence="3" id="KW-1185">Reference proteome</keyword>
<reference evidence="2 3" key="1">
    <citation type="submission" date="2015-01" db="EMBL/GenBank/DDBJ databases">
        <title>The Genome Sequence of Cladophialophora immunda CBS83496.</title>
        <authorList>
            <consortium name="The Broad Institute Genomics Platform"/>
            <person name="Cuomo C."/>
            <person name="de Hoog S."/>
            <person name="Gorbushina A."/>
            <person name="Stielow B."/>
            <person name="Teixiera M."/>
            <person name="Abouelleil A."/>
            <person name="Chapman S.B."/>
            <person name="Priest M."/>
            <person name="Young S.K."/>
            <person name="Wortman J."/>
            <person name="Nusbaum C."/>
            <person name="Birren B."/>
        </authorList>
    </citation>
    <scope>NUCLEOTIDE SEQUENCE [LARGE SCALE GENOMIC DNA]</scope>
    <source>
        <strain evidence="2 3">CBS 83496</strain>
    </source>
</reference>
<proteinExistence type="predicted"/>
<evidence type="ECO:0000313" key="2">
    <source>
        <dbReference type="EMBL" id="KIW30786.1"/>
    </source>
</evidence>
<feature type="compositionally biased region" description="Polar residues" evidence="1">
    <location>
        <begin position="50"/>
        <end position="66"/>
    </location>
</feature>
<evidence type="ECO:0000313" key="3">
    <source>
        <dbReference type="Proteomes" id="UP000054466"/>
    </source>
</evidence>
<protein>
    <recommendedName>
        <fullName evidence="4">Transcription factor domain-containing protein</fullName>
    </recommendedName>
</protein>
<dbReference type="Proteomes" id="UP000054466">
    <property type="component" value="Unassembled WGS sequence"/>
</dbReference>
<dbReference type="RefSeq" id="XP_016251002.1">
    <property type="nucleotide sequence ID" value="XM_016389100.1"/>
</dbReference>
<dbReference type="VEuPathDB" id="FungiDB:PV07_02488"/>
<evidence type="ECO:0008006" key="4">
    <source>
        <dbReference type="Google" id="ProtNLM"/>
    </source>
</evidence>
<gene>
    <name evidence="2" type="ORF">PV07_02488</name>
</gene>
<dbReference type="GeneID" id="27341682"/>
<feature type="region of interest" description="Disordered" evidence="1">
    <location>
        <begin position="42"/>
        <end position="66"/>
    </location>
</feature>